<accession>A0A7K4EDA3</accession>
<dbReference type="AlphaFoldDB" id="A0A7K4EDA3"/>
<gene>
    <name evidence="1" type="ORF">CSV86_008855</name>
</gene>
<evidence type="ECO:0000313" key="1">
    <source>
        <dbReference type="EMBL" id="NNJ15339.1"/>
    </source>
</evidence>
<keyword evidence="2" id="KW-1185">Reference proteome</keyword>
<comment type="caution">
    <text evidence="1">The sequence shown here is derived from an EMBL/GenBank/DDBJ whole genome shotgun (WGS) entry which is preliminary data.</text>
</comment>
<name>A0A7K4EDA3_9PSED</name>
<dbReference type="Proteomes" id="UP000010448">
    <property type="component" value="Unassembled WGS sequence"/>
</dbReference>
<dbReference type="RefSeq" id="WP_170394517.1">
    <property type="nucleotide sequence ID" value="NZ_AMWJ02000001.1"/>
</dbReference>
<proteinExistence type="predicted"/>
<evidence type="ECO:0000313" key="2">
    <source>
        <dbReference type="Proteomes" id="UP000010448"/>
    </source>
</evidence>
<reference evidence="1 2" key="1">
    <citation type="journal article" date="2013" name="Genome Announc.">
        <title>Genome Sequence of Naphthalene-Degrading Soil Bacterium Pseudomonas putida CSV86.</title>
        <authorList>
            <person name="Phale P.S."/>
            <person name="Paliwal V."/>
            <person name="Raju S.C."/>
            <person name="Modak A."/>
            <person name="Purohit H.J."/>
        </authorList>
    </citation>
    <scope>NUCLEOTIDE SEQUENCE [LARGE SCALE GENOMIC DNA]</scope>
    <source>
        <strain evidence="1 2">CSV86</strain>
    </source>
</reference>
<sequence>MSGALSRVYLRLMHEQAVQAGVPLEPDDWTLPEELQAIAAKVLCGQAPDAQEIGLLRRRYIHCSANWNAVLHSDSPLLDSLFINRPTADGVRVVHSVIE</sequence>
<protein>
    <submittedName>
        <fullName evidence="1">Uncharacterized protein</fullName>
    </submittedName>
</protein>
<dbReference type="EMBL" id="AMWJ02000001">
    <property type="protein sequence ID" value="NNJ15339.1"/>
    <property type="molecule type" value="Genomic_DNA"/>
</dbReference>
<organism evidence="1 2">
    <name type="scientific">Pseudomonas bharatica CSV86</name>
    <dbReference type="NCBI Taxonomy" id="1005395"/>
    <lineage>
        <taxon>Bacteria</taxon>
        <taxon>Pseudomonadati</taxon>
        <taxon>Pseudomonadota</taxon>
        <taxon>Gammaproteobacteria</taxon>
        <taxon>Pseudomonadales</taxon>
        <taxon>Pseudomonadaceae</taxon>
        <taxon>Pseudomonas</taxon>
        <taxon>Pseudomonas bharatica</taxon>
    </lineage>
</organism>